<protein>
    <recommendedName>
        <fullName evidence="4">RING-type E3 ubiquitin transferase</fullName>
        <ecNumber evidence="4">2.3.2.27</ecNumber>
    </recommendedName>
</protein>
<dbReference type="Pfam" id="PF07714">
    <property type="entry name" value="PK_Tyr_Ser-Thr"/>
    <property type="match status" value="1"/>
</dbReference>
<dbReference type="InterPro" id="IPR051348">
    <property type="entry name" value="U-box_ubiquitin_ligases"/>
</dbReference>
<dbReference type="InterPro" id="IPR003613">
    <property type="entry name" value="Ubox_domain"/>
</dbReference>
<dbReference type="Proteomes" id="UP000596660">
    <property type="component" value="Unplaced"/>
</dbReference>
<evidence type="ECO:0000259" key="7">
    <source>
        <dbReference type="PROSITE" id="PS50011"/>
    </source>
</evidence>
<evidence type="ECO:0000256" key="5">
    <source>
        <dbReference type="ARBA" id="ARBA00022679"/>
    </source>
</evidence>
<evidence type="ECO:0000313" key="9">
    <source>
        <dbReference type="EnsemblPlants" id="AUR62003429-RA:cds"/>
    </source>
</evidence>
<dbReference type="GO" id="GO:0005524">
    <property type="term" value="F:ATP binding"/>
    <property type="evidence" value="ECO:0007669"/>
    <property type="project" value="InterPro"/>
</dbReference>
<evidence type="ECO:0000256" key="4">
    <source>
        <dbReference type="ARBA" id="ARBA00012483"/>
    </source>
</evidence>
<organism evidence="9 10">
    <name type="scientific">Chenopodium quinoa</name>
    <name type="common">Quinoa</name>
    <dbReference type="NCBI Taxonomy" id="63459"/>
    <lineage>
        <taxon>Eukaryota</taxon>
        <taxon>Viridiplantae</taxon>
        <taxon>Streptophyta</taxon>
        <taxon>Embryophyta</taxon>
        <taxon>Tracheophyta</taxon>
        <taxon>Spermatophyta</taxon>
        <taxon>Magnoliopsida</taxon>
        <taxon>eudicotyledons</taxon>
        <taxon>Gunneridae</taxon>
        <taxon>Pentapetalae</taxon>
        <taxon>Caryophyllales</taxon>
        <taxon>Chenopodiaceae</taxon>
        <taxon>Chenopodioideae</taxon>
        <taxon>Atripliceae</taxon>
        <taxon>Chenopodium</taxon>
    </lineage>
</organism>
<dbReference type="PROSITE" id="PS50011">
    <property type="entry name" value="PROTEIN_KINASE_DOM"/>
    <property type="match status" value="1"/>
</dbReference>
<accession>A0A803KWM1</accession>
<feature type="domain" description="Protein kinase" evidence="7">
    <location>
        <begin position="379"/>
        <end position="642"/>
    </location>
</feature>
<comment type="pathway">
    <text evidence="3">Protein modification; protein ubiquitination.</text>
</comment>
<reference evidence="9" key="2">
    <citation type="submission" date="2021-03" db="UniProtKB">
        <authorList>
            <consortium name="EnsemblPlants"/>
        </authorList>
    </citation>
    <scope>IDENTIFICATION</scope>
</reference>
<keyword evidence="5" id="KW-0808">Transferase</keyword>
<dbReference type="InterPro" id="IPR013083">
    <property type="entry name" value="Znf_RING/FYVE/PHD"/>
</dbReference>
<dbReference type="InterPro" id="IPR001245">
    <property type="entry name" value="Ser-Thr/Tyr_kinase_cat_dom"/>
</dbReference>
<evidence type="ECO:0000256" key="3">
    <source>
        <dbReference type="ARBA" id="ARBA00004906"/>
    </source>
</evidence>
<dbReference type="Gene3D" id="3.30.40.10">
    <property type="entry name" value="Zinc/RING finger domain, C3HC4 (zinc finger)"/>
    <property type="match status" value="1"/>
</dbReference>
<feature type="domain" description="U-box" evidence="8">
    <location>
        <begin position="659"/>
        <end position="733"/>
    </location>
</feature>
<dbReference type="SMART" id="SM00504">
    <property type="entry name" value="Ubox"/>
    <property type="match status" value="1"/>
</dbReference>
<dbReference type="Gene3D" id="3.40.50.620">
    <property type="entry name" value="HUPs"/>
    <property type="match status" value="1"/>
</dbReference>
<dbReference type="InterPro" id="IPR000719">
    <property type="entry name" value="Prot_kinase_dom"/>
</dbReference>
<dbReference type="InterPro" id="IPR014729">
    <property type="entry name" value="Rossmann-like_a/b/a_fold"/>
</dbReference>
<dbReference type="GO" id="GO:0061630">
    <property type="term" value="F:ubiquitin protein ligase activity"/>
    <property type="evidence" value="ECO:0007669"/>
    <property type="project" value="UniProtKB-EC"/>
</dbReference>
<evidence type="ECO:0000313" key="10">
    <source>
        <dbReference type="Proteomes" id="UP000596660"/>
    </source>
</evidence>
<proteinExistence type="predicted"/>
<dbReference type="InterPro" id="IPR011009">
    <property type="entry name" value="Kinase-like_dom_sf"/>
</dbReference>
<dbReference type="PANTHER" id="PTHR45647:SF100">
    <property type="entry name" value="U-BOX DOMAIN-CONTAINING PROTEIN 33"/>
    <property type="match status" value="1"/>
</dbReference>
<comment type="function">
    <text evidence="2">Functions as an E3 ubiquitin ligase.</text>
</comment>
<dbReference type="OMA" id="SAISEWH"/>
<dbReference type="EC" id="2.3.2.27" evidence="4"/>
<dbReference type="SMART" id="SM00220">
    <property type="entry name" value="S_TKc"/>
    <property type="match status" value="1"/>
</dbReference>
<keyword evidence="10" id="KW-1185">Reference proteome</keyword>
<dbReference type="AlphaFoldDB" id="A0A803KWM1"/>
<dbReference type="CDD" id="cd16655">
    <property type="entry name" value="RING-Ubox_WDSUB1-like"/>
    <property type="match status" value="1"/>
</dbReference>
<evidence type="ECO:0000256" key="6">
    <source>
        <dbReference type="ARBA" id="ARBA00022786"/>
    </source>
</evidence>
<evidence type="ECO:0000259" key="8">
    <source>
        <dbReference type="PROSITE" id="PS51698"/>
    </source>
</evidence>
<dbReference type="GO" id="GO:0004672">
    <property type="term" value="F:protein kinase activity"/>
    <property type="evidence" value="ECO:0007669"/>
    <property type="project" value="InterPro"/>
</dbReference>
<keyword evidence="6" id="KW-0833">Ubl conjugation pathway</keyword>
<dbReference type="Pfam" id="PF04564">
    <property type="entry name" value="U-box"/>
    <property type="match status" value="1"/>
</dbReference>
<dbReference type="PANTHER" id="PTHR45647">
    <property type="entry name" value="OS02G0152300 PROTEIN"/>
    <property type="match status" value="1"/>
</dbReference>
<dbReference type="InterPro" id="IPR008271">
    <property type="entry name" value="Ser/Thr_kinase_AS"/>
</dbReference>
<name>A0A803KWM1_CHEQI</name>
<dbReference type="EnsemblPlants" id="AUR62003429-RA">
    <property type="protein sequence ID" value="AUR62003429-RA:cds"/>
    <property type="gene ID" value="AUR62003429"/>
</dbReference>
<dbReference type="PROSITE" id="PS00108">
    <property type="entry name" value="PROTEIN_KINASE_ST"/>
    <property type="match status" value="1"/>
</dbReference>
<dbReference type="PROSITE" id="PS51698">
    <property type="entry name" value="U_BOX"/>
    <property type="match status" value="1"/>
</dbReference>
<sequence>MDDHNKLYVAVGKEEGDDRKSVLNWALKFWNGETICAVHVHVPTQKTRQQTRYGFRSPLKTVRGVEVNQELERLKVEEMLDDSLNMFALKQVPAEKIIIEKESVTDGILELISQLGIQKLVMGAGANSRFLRIKPKPTSEKSNEVLNKAPDFCHIWEAMRQLNQHLVENQLNRLSYLEQSIDLPSAESSPLSQNMHHDSSPATVLQQNIIDNDSYDQLQQPLAQAEKVRQEEACEDSEGRQKAESEAMKAIHSLKASDEKLNKMKGKINDLQLKVHKGLKVLYQAAAAGEFLSIEIEDEDEEEEKMLFTEYLQKNKKQCDKVIMDFDDTLDVYLSADDDSAEVVQVLEEQVSQEPSSSNVPMFSCEFSQLDIREATMFFDPSLIIHEGDNGILYKGCLHNTEVAIKVLKPDSLQGNAEFKHEVDVLSKLRHPNLVSLIGPCHDSLALIYQYLPNGNLEDRLNCKDNTPPLPWQTRIQIVIELCSALNFLHSIQPCSIIHSDLKPKNILLDANFSCKLSGFSFCHIIPNNKQTLTIDELMGTSSYIDLDSLDDGLLSLKSDVYSFGIILLRLLTGRPALNIVKEVQHALENDYLHSILDPAAGDWPVVRAQQLAHMALKSCDIKAKDHPNLGSEIWRVLNPVITSTESFSSPLQPVSGDQIPSYFICPIFQDIMRDPHFAADGFTYEADAVRGWFESGSNTSPMTNLKLSNHNLTPNRALRSAIQEWLLQHHLV</sequence>
<evidence type="ECO:0000256" key="1">
    <source>
        <dbReference type="ARBA" id="ARBA00000900"/>
    </source>
</evidence>
<dbReference type="SUPFAM" id="SSF52402">
    <property type="entry name" value="Adenine nucleotide alpha hydrolases-like"/>
    <property type="match status" value="1"/>
</dbReference>
<dbReference type="GO" id="GO:0016567">
    <property type="term" value="P:protein ubiquitination"/>
    <property type="evidence" value="ECO:0007669"/>
    <property type="project" value="UniProtKB-UniPathway"/>
</dbReference>
<comment type="catalytic activity">
    <reaction evidence="1">
        <text>S-ubiquitinyl-[E2 ubiquitin-conjugating enzyme]-L-cysteine + [acceptor protein]-L-lysine = [E2 ubiquitin-conjugating enzyme]-L-cysteine + N(6)-ubiquitinyl-[acceptor protein]-L-lysine.</text>
        <dbReference type="EC" id="2.3.2.27"/>
    </reaction>
</comment>
<reference evidence="9" key="1">
    <citation type="journal article" date="2017" name="Nature">
        <title>The genome of Chenopodium quinoa.</title>
        <authorList>
            <person name="Jarvis D.E."/>
            <person name="Ho Y.S."/>
            <person name="Lightfoot D.J."/>
            <person name="Schmoeckel S.M."/>
            <person name="Li B."/>
            <person name="Borm T.J.A."/>
            <person name="Ohyanagi H."/>
            <person name="Mineta K."/>
            <person name="Michell C.T."/>
            <person name="Saber N."/>
            <person name="Kharbatia N.M."/>
            <person name="Rupper R.R."/>
            <person name="Sharp A.R."/>
            <person name="Dally N."/>
            <person name="Boughton B.A."/>
            <person name="Woo Y.H."/>
            <person name="Gao G."/>
            <person name="Schijlen E.G.W.M."/>
            <person name="Guo X."/>
            <person name="Momin A.A."/>
            <person name="Negrao S."/>
            <person name="Al-Babili S."/>
            <person name="Gehring C."/>
            <person name="Roessner U."/>
            <person name="Jung C."/>
            <person name="Murphy K."/>
            <person name="Arold S.T."/>
            <person name="Gojobori T."/>
            <person name="van der Linden C.G."/>
            <person name="van Loo E.N."/>
            <person name="Jellen E.N."/>
            <person name="Maughan P.J."/>
            <person name="Tester M."/>
        </authorList>
    </citation>
    <scope>NUCLEOTIDE SEQUENCE [LARGE SCALE GENOMIC DNA]</scope>
    <source>
        <strain evidence="9">cv. PI 614886</strain>
    </source>
</reference>
<dbReference type="Gene3D" id="3.30.200.20">
    <property type="entry name" value="Phosphorylase Kinase, domain 1"/>
    <property type="match status" value="1"/>
</dbReference>
<dbReference type="Gramene" id="AUR62003429-RA">
    <property type="protein sequence ID" value="AUR62003429-RA:cds"/>
    <property type="gene ID" value="AUR62003429"/>
</dbReference>
<dbReference type="UniPathway" id="UPA00143"/>
<dbReference type="Gene3D" id="1.10.510.10">
    <property type="entry name" value="Transferase(Phosphotransferase) domain 1"/>
    <property type="match status" value="1"/>
</dbReference>
<dbReference type="SUPFAM" id="SSF56112">
    <property type="entry name" value="Protein kinase-like (PK-like)"/>
    <property type="match status" value="1"/>
</dbReference>
<evidence type="ECO:0000256" key="2">
    <source>
        <dbReference type="ARBA" id="ARBA00003861"/>
    </source>
</evidence>
<dbReference type="SUPFAM" id="SSF57850">
    <property type="entry name" value="RING/U-box"/>
    <property type="match status" value="1"/>
</dbReference>